<organism evidence="1 2">
    <name type="scientific">Penicillium angulare</name>
    <dbReference type="NCBI Taxonomy" id="116970"/>
    <lineage>
        <taxon>Eukaryota</taxon>
        <taxon>Fungi</taxon>
        <taxon>Dikarya</taxon>
        <taxon>Ascomycota</taxon>
        <taxon>Pezizomycotina</taxon>
        <taxon>Eurotiomycetes</taxon>
        <taxon>Eurotiomycetidae</taxon>
        <taxon>Eurotiales</taxon>
        <taxon>Aspergillaceae</taxon>
        <taxon>Penicillium</taxon>
    </lineage>
</organism>
<keyword evidence="2" id="KW-1185">Reference proteome</keyword>
<reference evidence="1" key="2">
    <citation type="journal article" date="2023" name="IMA Fungus">
        <title>Comparative genomic study of the Penicillium genus elucidates a diverse pangenome and 15 lateral gene transfer events.</title>
        <authorList>
            <person name="Petersen C."/>
            <person name="Sorensen T."/>
            <person name="Nielsen M.R."/>
            <person name="Sondergaard T.E."/>
            <person name="Sorensen J.L."/>
            <person name="Fitzpatrick D.A."/>
            <person name="Frisvad J.C."/>
            <person name="Nielsen K.L."/>
        </authorList>
    </citation>
    <scope>NUCLEOTIDE SEQUENCE</scope>
    <source>
        <strain evidence="1">IBT 30069</strain>
    </source>
</reference>
<dbReference type="Proteomes" id="UP001149165">
    <property type="component" value="Unassembled WGS sequence"/>
</dbReference>
<dbReference type="OrthoDB" id="4361185at2759"/>
<comment type="caution">
    <text evidence="1">The sequence shown here is derived from an EMBL/GenBank/DDBJ whole genome shotgun (WGS) entry which is preliminary data.</text>
</comment>
<sequence length="63" mass="7021">MENRLADENSSERIKEAIGDIVFPLQPVIVRSIESYTWGINLAHPSCNAVSIFRDLSATDSSR</sequence>
<dbReference type="AlphaFoldDB" id="A0A9W9KJ38"/>
<accession>A0A9W9KJ38</accession>
<reference evidence="1" key="1">
    <citation type="submission" date="2022-11" db="EMBL/GenBank/DDBJ databases">
        <authorList>
            <person name="Petersen C."/>
        </authorList>
    </citation>
    <scope>NUCLEOTIDE SEQUENCE</scope>
    <source>
        <strain evidence="1">IBT 30069</strain>
    </source>
</reference>
<dbReference type="EMBL" id="JAPQKH010000003">
    <property type="protein sequence ID" value="KAJ5107641.1"/>
    <property type="molecule type" value="Genomic_DNA"/>
</dbReference>
<protein>
    <submittedName>
        <fullName evidence="1">Uncharacterized protein</fullName>
    </submittedName>
</protein>
<evidence type="ECO:0000313" key="2">
    <source>
        <dbReference type="Proteomes" id="UP001149165"/>
    </source>
</evidence>
<evidence type="ECO:0000313" key="1">
    <source>
        <dbReference type="EMBL" id="KAJ5107641.1"/>
    </source>
</evidence>
<proteinExistence type="predicted"/>
<gene>
    <name evidence="1" type="ORF">N7456_004316</name>
</gene>
<name>A0A9W9KJ38_9EURO</name>